<evidence type="ECO:0000313" key="2">
    <source>
        <dbReference type="Proteomes" id="UP000735302"/>
    </source>
</evidence>
<evidence type="ECO:0000313" key="1">
    <source>
        <dbReference type="EMBL" id="GFN80504.1"/>
    </source>
</evidence>
<accession>A0AAV3YCR6</accession>
<dbReference type="GO" id="GO:0003964">
    <property type="term" value="F:RNA-directed DNA polymerase activity"/>
    <property type="evidence" value="ECO:0007669"/>
    <property type="project" value="UniProtKB-KW"/>
</dbReference>
<sequence length="143" mass="15798">MTSRVASSVGLCLVYDICSITVEAIEAKIKKYTRKWLGVPPGLSDVAKYCRKAKLKLSMKSILEKRNERLTGPGFVEPSISTDSQPTWIPFFAKETRVFPNILPQTESTLEATRLVIADESDCVALASAHTGGNSSHVQQYMF</sequence>
<protein>
    <submittedName>
        <fullName evidence="1">Reverse transcriptase</fullName>
    </submittedName>
</protein>
<gene>
    <name evidence="1" type="ORF">PoB_000701000</name>
</gene>
<keyword evidence="1" id="KW-0695">RNA-directed DNA polymerase</keyword>
<dbReference type="Proteomes" id="UP000735302">
    <property type="component" value="Unassembled WGS sequence"/>
</dbReference>
<keyword evidence="1" id="KW-0548">Nucleotidyltransferase</keyword>
<dbReference type="AlphaFoldDB" id="A0AAV3YCR6"/>
<keyword evidence="2" id="KW-1185">Reference proteome</keyword>
<proteinExistence type="predicted"/>
<keyword evidence="1" id="KW-0808">Transferase</keyword>
<name>A0AAV3YCR6_9GAST</name>
<dbReference type="EMBL" id="BLXT01000825">
    <property type="protein sequence ID" value="GFN80504.1"/>
    <property type="molecule type" value="Genomic_DNA"/>
</dbReference>
<comment type="caution">
    <text evidence="1">The sequence shown here is derived from an EMBL/GenBank/DDBJ whole genome shotgun (WGS) entry which is preliminary data.</text>
</comment>
<organism evidence="1 2">
    <name type="scientific">Plakobranchus ocellatus</name>
    <dbReference type="NCBI Taxonomy" id="259542"/>
    <lineage>
        <taxon>Eukaryota</taxon>
        <taxon>Metazoa</taxon>
        <taxon>Spiralia</taxon>
        <taxon>Lophotrochozoa</taxon>
        <taxon>Mollusca</taxon>
        <taxon>Gastropoda</taxon>
        <taxon>Heterobranchia</taxon>
        <taxon>Euthyneura</taxon>
        <taxon>Panpulmonata</taxon>
        <taxon>Sacoglossa</taxon>
        <taxon>Placobranchoidea</taxon>
        <taxon>Plakobranchidae</taxon>
        <taxon>Plakobranchus</taxon>
    </lineage>
</organism>
<reference evidence="1 2" key="1">
    <citation type="journal article" date="2021" name="Elife">
        <title>Chloroplast acquisition without the gene transfer in kleptoplastic sea slugs, Plakobranchus ocellatus.</title>
        <authorList>
            <person name="Maeda T."/>
            <person name="Takahashi S."/>
            <person name="Yoshida T."/>
            <person name="Shimamura S."/>
            <person name="Takaki Y."/>
            <person name="Nagai Y."/>
            <person name="Toyoda A."/>
            <person name="Suzuki Y."/>
            <person name="Arimoto A."/>
            <person name="Ishii H."/>
            <person name="Satoh N."/>
            <person name="Nishiyama T."/>
            <person name="Hasebe M."/>
            <person name="Maruyama T."/>
            <person name="Minagawa J."/>
            <person name="Obokata J."/>
            <person name="Shigenobu S."/>
        </authorList>
    </citation>
    <scope>NUCLEOTIDE SEQUENCE [LARGE SCALE GENOMIC DNA]</scope>
</reference>